<evidence type="ECO:0000313" key="1">
    <source>
        <dbReference type="EMBL" id="SES68145.1"/>
    </source>
</evidence>
<dbReference type="Proteomes" id="UP000243338">
    <property type="component" value="Unassembled WGS sequence"/>
</dbReference>
<evidence type="ECO:0000313" key="2">
    <source>
        <dbReference type="Proteomes" id="UP000243338"/>
    </source>
</evidence>
<name>A0A1H9YGS8_9EURY</name>
<proteinExistence type="predicted"/>
<dbReference type="AlphaFoldDB" id="A0A1H9YGS8"/>
<dbReference type="EMBL" id="FOHQ01000001">
    <property type="protein sequence ID" value="SES68145.1"/>
    <property type="molecule type" value="Genomic_DNA"/>
</dbReference>
<organism evidence="1 2">
    <name type="scientific">Methanococcoides vulcani</name>
    <dbReference type="NCBI Taxonomy" id="1353158"/>
    <lineage>
        <taxon>Archaea</taxon>
        <taxon>Methanobacteriati</taxon>
        <taxon>Methanobacteriota</taxon>
        <taxon>Stenosarchaea group</taxon>
        <taxon>Methanomicrobia</taxon>
        <taxon>Methanosarcinales</taxon>
        <taxon>Methanosarcinaceae</taxon>
        <taxon>Methanococcoides</taxon>
    </lineage>
</organism>
<keyword evidence="2" id="KW-1185">Reference proteome</keyword>
<sequence>MIVGKNKLWISAHWVDYDPKKVFHNVISKYLHIVSEMGYEVAVGKGASSYNGPFVVWKFGEKGTLDIKRDEKLEEK</sequence>
<reference evidence="2" key="1">
    <citation type="submission" date="2016-10" db="EMBL/GenBank/DDBJ databases">
        <authorList>
            <person name="Varghese N."/>
            <person name="Submissions S."/>
        </authorList>
    </citation>
    <scope>NUCLEOTIDE SEQUENCE [LARGE SCALE GENOMIC DNA]</scope>
    <source>
        <strain evidence="2">SLH 33</strain>
    </source>
</reference>
<dbReference type="STRING" id="1353158.SAMN04488587_0550"/>
<accession>A0A1H9YGS8</accession>
<gene>
    <name evidence="1" type="ORF">SAMN04488587_0550</name>
</gene>
<protein>
    <submittedName>
        <fullName evidence="1">Uncharacterized protein</fullName>
    </submittedName>
</protein>